<dbReference type="EMBL" id="JAUSRR010000003">
    <property type="protein sequence ID" value="MDP9922820.1"/>
    <property type="molecule type" value="Genomic_DNA"/>
</dbReference>
<reference evidence="5" key="1">
    <citation type="submission" date="2023-07" db="EMBL/GenBank/DDBJ databases">
        <title>Sorghum-associated microbial communities from plants grown in Nebraska, USA.</title>
        <authorList>
            <person name="Schachtman D."/>
        </authorList>
    </citation>
    <scope>NUCLEOTIDE SEQUENCE</scope>
    <source>
        <strain evidence="5">DS2795</strain>
    </source>
</reference>
<evidence type="ECO:0000259" key="4">
    <source>
        <dbReference type="PROSITE" id="PS50995"/>
    </source>
</evidence>
<dbReference type="AlphaFoldDB" id="A0AAW8DTV1"/>
<dbReference type="SMART" id="SM00347">
    <property type="entry name" value="HTH_MARR"/>
    <property type="match status" value="1"/>
</dbReference>
<dbReference type="GO" id="GO:0003700">
    <property type="term" value="F:DNA-binding transcription factor activity"/>
    <property type="evidence" value="ECO:0007669"/>
    <property type="project" value="InterPro"/>
</dbReference>
<dbReference type="Gene3D" id="1.10.10.10">
    <property type="entry name" value="Winged helix-like DNA-binding domain superfamily/Winged helix DNA-binding domain"/>
    <property type="match status" value="1"/>
</dbReference>
<dbReference type="InterPro" id="IPR000835">
    <property type="entry name" value="HTH_MarR-typ"/>
</dbReference>
<protein>
    <submittedName>
        <fullName evidence="5">DNA-binding MarR family transcriptional regulator</fullName>
    </submittedName>
</protein>
<organism evidence="5 6">
    <name type="scientific">Variovorax boronicumulans</name>
    <dbReference type="NCBI Taxonomy" id="436515"/>
    <lineage>
        <taxon>Bacteria</taxon>
        <taxon>Pseudomonadati</taxon>
        <taxon>Pseudomonadota</taxon>
        <taxon>Betaproteobacteria</taxon>
        <taxon>Burkholderiales</taxon>
        <taxon>Comamonadaceae</taxon>
        <taxon>Variovorax</taxon>
    </lineage>
</organism>
<gene>
    <name evidence="5" type="ORF">J2W25_001841</name>
</gene>
<dbReference type="PROSITE" id="PS50995">
    <property type="entry name" value="HTH_MARR_2"/>
    <property type="match status" value="1"/>
</dbReference>
<keyword evidence="1" id="KW-0805">Transcription regulation</keyword>
<dbReference type="InterPro" id="IPR036390">
    <property type="entry name" value="WH_DNA-bd_sf"/>
</dbReference>
<dbReference type="InterPro" id="IPR036388">
    <property type="entry name" value="WH-like_DNA-bd_sf"/>
</dbReference>
<accession>A0AAW8DTV1</accession>
<evidence type="ECO:0000313" key="5">
    <source>
        <dbReference type="EMBL" id="MDP9922820.1"/>
    </source>
</evidence>
<sequence>MTQPADNDTPWHDLDAHGTGLSVDVFITTLMSQVGSALRRTITVPYADQFGLTVSEWRLLSLVAHAGRIAFADLVVQSTSDKALVSRALKLLEGRGLVALQAEGNTPRKKLFCAITPSGEALHREAIPIARARQAAALRALAPEERDGLYRALRKLQQYCQQAER</sequence>
<dbReference type="SUPFAM" id="SSF46785">
    <property type="entry name" value="Winged helix' DNA-binding domain"/>
    <property type="match status" value="1"/>
</dbReference>
<evidence type="ECO:0000256" key="1">
    <source>
        <dbReference type="ARBA" id="ARBA00023015"/>
    </source>
</evidence>
<keyword evidence="3" id="KW-0804">Transcription</keyword>
<keyword evidence="2 5" id="KW-0238">DNA-binding</keyword>
<dbReference type="PANTHER" id="PTHR35790">
    <property type="entry name" value="HTH-TYPE TRANSCRIPTIONAL REGULATOR PCHR"/>
    <property type="match status" value="1"/>
</dbReference>
<dbReference type="Proteomes" id="UP001244295">
    <property type="component" value="Unassembled WGS sequence"/>
</dbReference>
<dbReference type="RefSeq" id="WP_307636402.1">
    <property type="nucleotide sequence ID" value="NZ_JAUSRR010000003.1"/>
</dbReference>
<dbReference type="Pfam" id="PF12802">
    <property type="entry name" value="MarR_2"/>
    <property type="match status" value="1"/>
</dbReference>
<dbReference type="PANTHER" id="PTHR35790:SF4">
    <property type="entry name" value="HTH-TYPE TRANSCRIPTIONAL REGULATOR PCHR"/>
    <property type="match status" value="1"/>
</dbReference>
<feature type="domain" description="HTH marR-type" evidence="4">
    <location>
        <begin position="24"/>
        <end position="158"/>
    </location>
</feature>
<name>A0AAW8DTV1_9BURK</name>
<dbReference type="InterPro" id="IPR052067">
    <property type="entry name" value="Metal_resp_HTH_trans_reg"/>
</dbReference>
<evidence type="ECO:0000313" key="6">
    <source>
        <dbReference type="Proteomes" id="UP001244295"/>
    </source>
</evidence>
<proteinExistence type="predicted"/>
<comment type="caution">
    <text evidence="5">The sequence shown here is derived from an EMBL/GenBank/DDBJ whole genome shotgun (WGS) entry which is preliminary data.</text>
</comment>
<dbReference type="GO" id="GO:0003677">
    <property type="term" value="F:DNA binding"/>
    <property type="evidence" value="ECO:0007669"/>
    <property type="project" value="UniProtKB-KW"/>
</dbReference>
<evidence type="ECO:0000256" key="3">
    <source>
        <dbReference type="ARBA" id="ARBA00023163"/>
    </source>
</evidence>
<evidence type="ECO:0000256" key="2">
    <source>
        <dbReference type="ARBA" id="ARBA00023125"/>
    </source>
</evidence>